<protein>
    <submittedName>
        <fullName evidence="2">Uncharacterized protein</fullName>
    </submittedName>
</protein>
<dbReference type="OrthoDB" id="2564904at2759"/>
<proteinExistence type="predicted"/>
<gene>
    <name evidence="2" type="ORF">O181_036169</name>
</gene>
<keyword evidence="1" id="KW-0732">Signal</keyword>
<keyword evidence="3" id="KW-1185">Reference proteome</keyword>
<feature type="chain" id="PRO_5040323116" evidence="1">
    <location>
        <begin position="22"/>
        <end position="281"/>
    </location>
</feature>
<evidence type="ECO:0000256" key="1">
    <source>
        <dbReference type="SAM" id="SignalP"/>
    </source>
</evidence>
<accession>A0A9Q3D455</accession>
<evidence type="ECO:0000313" key="3">
    <source>
        <dbReference type="Proteomes" id="UP000765509"/>
    </source>
</evidence>
<sequence length="281" mass="31258">MLFINAFAVALSFSLGPATLAVLSGFHPNNLPYHSEPRGGQTGYNQCGTKAKKDSKCQNLFIKSAEDFCIFAPPTRMKVGDAERDCVAYCTKSGYGTRLIPPKTFQNLHYVRTPHYIQLVALGDFTKVNVEPNDQGGELDPSGADGRGNPIGGLVFGDQGQQFDHWTEFLSYDEICLRACFNGPEASRYCEHIYDEMGCRWNMPARYDVAGFYECEGDDVPLPMGEYRRPDGSIYKWHQGQQPTPGPGAPGKINKCKYVKTPGAYYPSMKRATISEKIEFD</sequence>
<dbReference type="AlphaFoldDB" id="A0A9Q3D455"/>
<dbReference type="EMBL" id="AVOT02013627">
    <property type="protein sequence ID" value="MBW0496454.1"/>
    <property type="molecule type" value="Genomic_DNA"/>
</dbReference>
<dbReference type="Proteomes" id="UP000765509">
    <property type="component" value="Unassembled WGS sequence"/>
</dbReference>
<name>A0A9Q3D455_9BASI</name>
<feature type="signal peptide" evidence="1">
    <location>
        <begin position="1"/>
        <end position="21"/>
    </location>
</feature>
<evidence type="ECO:0000313" key="2">
    <source>
        <dbReference type="EMBL" id="MBW0496454.1"/>
    </source>
</evidence>
<organism evidence="2 3">
    <name type="scientific">Austropuccinia psidii MF-1</name>
    <dbReference type="NCBI Taxonomy" id="1389203"/>
    <lineage>
        <taxon>Eukaryota</taxon>
        <taxon>Fungi</taxon>
        <taxon>Dikarya</taxon>
        <taxon>Basidiomycota</taxon>
        <taxon>Pucciniomycotina</taxon>
        <taxon>Pucciniomycetes</taxon>
        <taxon>Pucciniales</taxon>
        <taxon>Sphaerophragmiaceae</taxon>
        <taxon>Austropuccinia</taxon>
    </lineage>
</organism>
<reference evidence="2" key="1">
    <citation type="submission" date="2021-03" db="EMBL/GenBank/DDBJ databases">
        <title>Draft genome sequence of rust myrtle Austropuccinia psidii MF-1, a brazilian biotype.</title>
        <authorList>
            <person name="Quecine M.C."/>
            <person name="Pachon D.M.R."/>
            <person name="Bonatelli M.L."/>
            <person name="Correr F.H."/>
            <person name="Franceschini L.M."/>
            <person name="Leite T.F."/>
            <person name="Margarido G.R.A."/>
            <person name="Almeida C.A."/>
            <person name="Ferrarezi J.A."/>
            <person name="Labate C.A."/>
        </authorList>
    </citation>
    <scope>NUCLEOTIDE SEQUENCE</scope>
    <source>
        <strain evidence="2">MF-1</strain>
    </source>
</reference>
<comment type="caution">
    <text evidence="2">The sequence shown here is derived from an EMBL/GenBank/DDBJ whole genome shotgun (WGS) entry which is preliminary data.</text>
</comment>